<dbReference type="Proteomes" id="UP000266615">
    <property type="component" value="Unassembled WGS sequence"/>
</dbReference>
<feature type="transmembrane region" description="Helical" evidence="7">
    <location>
        <begin position="7"/>
        <end position="27"/>
    </location>
</feature>
<feature type="transmembrane region" description="Helical" evidence="7">
    <location>
        <begin position="66"/>
        <end position="88"/>
    </location>
</feature>
<evidence type="ECO:0000256" key="6">
    <source>
        <dbReference type="ARBA" id="ARBA00023136"/>
    </source>
</evidence>
<keyword evidence="4 7" id="KW-0812">Transmembrane</keyword>
<evidence type="ECO:0000256" key="5">
    <source>
        <dbReference type="ARBA" id="ARBA00022989"/>
    </source>
</evidence>
<evidence type="ECO:0000313" key="10">
    <source>
        <dbReference type="Proteomes" id="UP000266615"/>
    </source>
</evidence>
<dbReference type="InterPro" id="IPR037185">
    <property type="entry name" value="EmrE-like"/>
</dbReference>
<dbReference type="Gene3D" id="1.10.3730.20">
    <property type="match status" value="1"/>
</dbReference>
<feature type="transmembrane region" description="Helical" evidence="7">
    <location>
        <begin position="33"/>
        <end position="54"/>
    </location>
</feature>
<dbReference type="SUPFAM" id="SSF103481">
    <property type="entry name" value="Multidrug resistance efflux transporter EmrE"/>
    <property type="match status" value="2"/>
</dbReference>
<accession>A0A3A4F4K9</accession>
<dbReference type="EMBL" id="QYZP01000001">
    <property type="protein sequence ID" value="RJN32661.1"/>
    <property type="molecule type" value="Genomic_DNA"/>
</dbReference>
<keyword evidence="5 7" id="KW-1133">Transmembrane helix</keyword>
<dbReference type="PANTHER" id="PTHR32322">
    <property type="entry name" value="INNER MEMBRANE TRANSPORTER"/>
    <property type="match status" value="1"/>
</dbReference>
<feature type="transmembrane region" description="Helical" evidence="7">
    <location>
        <begin position="181"/>
        <end position="201"/>
    </location>
</feature>
<dbReference type="PANTHER" id="PTHR32322:SF18">
    <property type="entry name" value="S-ADENOSYLMETHIONINE_S-ADENOSYLHOMOCYSTEINE TRANSPORTER"/>
    <property type="match status" value="1"/>
</dbReference>
<keyword evidence="6 7" id="KW-0472">Membrane</keyword>
<keyword evidence="3" id="KW-1003">Cell membrane</keyword>
<evidence type="ECO:0000256" key="7">
    <source>
        <dbReference type="SAM" id="Phobius"/>
    </source>
</evidence>
<keyword evidence="10" id="KW-1185">Reference proteome</keyword>
<feature type="domain" description="EamA" evidence="8">
    <location>
        <begin position="6"/>
        <end position="138"/>
    </location>
</feature>
<sequence length="296" mass="32311">MTRTHAYIACLFVVFFYSGNILVGSALNELPPITVAFFRVLIAAVALLPLGWQSAWRYRSAFRRHLGPLLLLTITGVTFFNTFIYTALQFTSATNVSVLEAVIPVATALLSAWLLRERLRLVQWTGVLVSFIGALWVVMGSVTDHLFGGWNVGDLVMVGAIVSWALYSIAVKRYIHLFPEYGTLLVMTSLSVGLLAPLVAMEWTVMGVPEFGYWAHWAGLAYLGIFPSVIALLLYNRAVRVLGASQASVFLNFLPVVTMIGATLFLSETIAAAQIAGASLVIAGVLLTTRVARKRP</sequence>
<dbReference type="OrthoDB" id="5186724at2"/>
<dbReference type="InterPro" id="IPR050638">
    <property type="entry name" value="AA-Vitamin_Transporters"/>
</dbReference>
<feature type="transmembrane region" description="Helical" evidence="7">
    <location>
        <begin position="272"/>
        <end position="292"/>
    </location>
</feature>
<dbReference type="RefSeq" id="WP_119901707.1">
    <property type="nucleotide sequence ID" value="NZ_QYZP01000001.1"/>
</dbReference>
<comment type="caution">
    <text evidence="9">The sequence shown here is derived from an EMBL/GenBank/DDBJ whole genome shotgun (WGS) entry which is preliminary data.</text>
</comment>
<dbReference type="InterPro" id="IPR000620">
    <property type="entry name" value="EamA_dom"/>
</dbReference>
<dbReference type="Pfam" id="PF00892">
    <property type="entry name" value="EamA"/>
    <property type="match status" value="2"/>
</dbReference>
<comment type="subcellular location">
    <subcellularLocation>
        <location evidence="1">Cell membrane</location>
        <topology evidence="1">Multi-pass membrane protein</topology>
    </subcellularLocation>
</comment>
<organism evidence="9 10">
    <name type="scientific">Nesterenkonia natronophila</name>
    <dbReference type="NCBI Taxonomy" id="2174932"/>
    <lineage>
        <taxon>Bacteria</taxon>
        <taxon>Bacillati</taxon>
        <taxon>Actinomycetota</taxon>
        <taxon>Actinomycetes</taxon>
        <taxon>Micrococcales</taxon>
        <taxon>Micrococcaceae</taxon>
        <taxon>Nesterenkonia</taxon>
    </lineage>
</organism>
<feature type="transmembrane region" description="Helical" evidence="7">
    <location>
        <begin position="121"/>
        <end position="142"/>
    </location>
</feature>
<dbReference type="GO" id="GO:0005886">
    <property type="term" value="C:plasma membrane"/>
    <property type="evidence" value="ECO:0007669"/>
    <property type="project" value="UniProtKB-SubCell"/>
</dbReference>
<proteinExistence type="inferred from homology"/>
<evidence type="ECO:0000256" key="2">
    <source>
        <dbReference type="ARBA" id="ARBA00007362"/>
    </source>
</evidence>
<evidence type="ECO:0000259" key="8">
    <source>
        <dbReference type="Pfam" id="PF00892"/>
    </source>
</evidence>
<evidence type="ECO:0000256" key="4">
    <source>
        <dbReference type="ARBA" id="ARBA00022692"/>
    </source>
</evidence>
<reference evidence="9 10" key="1">
    <citation type="submission" date="2018-09" db="EMBL/GenBank/DDBJ databases">
        <title>Nesterenkonia natronophila sp. nov., an alkaliphilic actinobacteriume isolated from a soda lake, and emended description of the genus Nesterenkonia.</title>
        <authorList>
            <person name="Menes R.J."/>
            <person name="Iriarte A."/>
        </authorList>
    </citation>
    <scope>NUCLEOTIDE SEQUENCE [LARGE SCALE GENOMIC DNA]</scope>
    <source>
        <strain evidence="9 10">M8</strain>
    </source>
</reference>
<feature type="transmembrane region" description="Helical" evidence="7">
    <location>
        <begin position="213"/>
        <end position="235"/>
    </location>
</feature>
<evidence type="ECO:0000256" key="1">
    <source>
        <dbReference type="ARBA" id="ARBA00004651"/>
    </source>
</evidence>
<comment type="similarity">
    <text evidence="2">Belongs to the EamA transporter family.</text>
</comment>
<feature type="transmembrane region" description="Helical" evidence="7">
    <location>
        <begin position="148"/>
        <end position="169"/>
    </location>
</feature>
<feature type="transmembrane region" description="Helical" evidence="7">
    <location>
        <begin position="94"/>
        <end position="114"/>
    </location>
</feature>
<evidence type="ECO:0000256" key="3">
    <source>
        <dbReference type="ARBA" id="ARBA00022475"/>
    </source>
</evidence>
<name>A0A3A4F4K9_9MICC</name>
<gene>
    <name evidence="9" type="ORF">D3250_02190</name>
</gene>
<evidence type="ECO:0000313" key="9">
    <source>
        <dbReference type="EMBL" id="RJN32661.1"/>
    </source>
</evidence>
<feature type="transmembrane region" description="Helical" evidence="7">
    <location>
        <begin position="247"/>
        <end position="266"/>
    </location>
</feature>
<feature type="domain" description="EamA" evidence="8">
    <location>
        <begin position="152"/>
        <end position="289"/>
    </location>
</feature>
<dbReference type="AlphaFoldDB" id="A0A3A4F4K9"/>
<protein>
    <submittedName>
        <fullName evidence="9">DMT family transporter</fullName>
    </submittedName>
</protein>